<keyword evidence="4" id="KW-0548">Nucleotidyltransferase</keyword>
<protein>
    <recommendedName>
        <fullName evidence="1">DNA-directed RNA polymerase</fullName>
        <ecNumber evidence="1">2.7.7.6</ecNumber>
    </recommendedName>
</protein>
<reference evidence="7 8" key="1">
    <citation type="journal article" date="2020" name="Sci. Rep.">
        <title>Morphology, ultrastructure, genomics, and phylogeny of Euplotes vanleeuwenhoeki sp. nov. and its ultra-reduced endosymbiont Candidatus Pinguicoccus supinus sp. nov.</title>
        <authorList>
            <person name="Serra V."/>
            <person name="Gammuto L."/>
            <person name="Nitla V."/>
            <person name="Castelli M."/>
            <person name="Lanzoni O."/>
            <person name="Sassera D."/>
            <person name="Bandi C."/>
            <person name="Sandeep B.V."/>
            <person name="Verni F."/>
            <person name="Modeo L."/>
            <person name="Petroni G."/>
        </authorList>
    </citation>
    <scope>NUCLEOTIDE SEQUENCE [LARGE SCALE GENOMIC DNA]</scope>
    <source>
        <strain evidence="7 8">KKR18_Esm</strain>
    </source>
</reference>
<sequence>MLVSDNLIRKNYFSSIHIEEFELNIQETKLGSEEITREVPNVNKNILLNLDSNGVIKIGSFVRPGDILIGKITPQNEMNLSPEEKLLKAVVGERSTNIKNSSLVTPHGVYGFVTNIQYFTNNDFSDLSTTSNFFPKKQNLKDYDANVKTAYDSLREELTNVLSNILLGEKIPLNIIDKNSGDIIIPAGRKITKTLLRKLATCYENIEMRNSPIKSRILSVINQYKRKFIYIKNSQQEKTSLHKSNFLNNGNKIRSVRVYIAVKHYLNVGDKISGRHGNKGVVSKVVKSYDMPFTKNGVPIDMILNPLGVPSRMNVGQVMETHLGLIANKLGVYTDVYSFNSLKSFQIKKLLFLSKLSVSGKNTVYNGFTGHKFLGKVVVGLMYIIKLNHLSANKVHSRAVGPYSLITQQPLGGKSQYGGQRFGEMEV</sequence>
<dbReference type="Gene3D" id="2.40.50.150">
    <property type="match status" value="1"/>
</dbReference>
<dbReference type="Gene3D" id="2.40.270.10">
    <property type="entry name" value="DNA-directed RNA polymerase, subunit 2, domain 6"/>
    <property type="match status" value="2"/>
</dbReference>
<dbReference type="GO" id="GO:0032549">
    <property type="term" value="F:ribonucleoside binding"/>
    <property type="evidence" value="ECO:0007669"/>
    <property type="project" value="InterPro"/>
</dbReference>
<dbReference type="Proteomes" id="UP000594451">
    <property type="component" value="Chromosome"/>
</dbReference>
<keyword evidence="5" id="KW-0804">Transcription</keyword>
<name>A0A7T0BRL0_9BACT</name>
<evidence type="ECO:0000313" key="8">
    <source>
        <dbReference type="Proteomes" id="UP000594451"/>
    </source>
</evidence>
<dbReference type="KEGG" id="psup:E5P55_00825"/>
<evidence type="ECO:0000313" key="7">
    <source>
        <dbReference type="EMBL" id="QPJ58504.1"/>
    </source>
</evidence>
<dbReference type="AlphaFoldDB" id="A0A7T0BRL0"/>
<dbReference type="GO" id="GO:0003899">
    <property type="term" value="F:DNA-directed RNA polymerase activity"/>
    <property type="evidence" value="ECO:0007669"/>
    <property type="project" value="UniProtKB-EC"/>
</dbReference>
<organism evidence="7 8">
    <name type="scientific">Candidatus Pinguicoccus supinus</name>
    <dbReference type="NCBI Taxonomy" id="2529394"/>
    <lineage>
        <taxon>Bacteria</taxon>
        <taxon>Pseudomonadati</taxon>
        <taxon>Verrucomicrobiota</taxon>
        <taxon>Candidatus Pinguicoccus</taxon>
    </lineage>
</organism>
<dbReference type="PANTHER" id="PTHR20856">
    <property type="entry name" value="DNA-DIRECTED RNA POLYMERASE I SUBUNIT 2"/>
    <property type="match status" value="1"/>
</dbReference>
<dbReference type="GO" id="GO:0000428">
    <property type="term" value="C:DNA-directed RNA polymerase complex"/>
    <property type="evidence" value="ECO:0007669"/>
    <property type="project" value="UniProtKB-KW"/>
</dbReference>
<evidence type="ECO:0000256" key="4">
    <source>
        <dbReference type="ARBA" id="ARBA00022695"/>
    </source>
</evidence>
<dbReference type="InterPro" id="IPR007121">
    <property type="entry name" value="RNA_pol_bsu_CS"/>
</dbReference>
<evidence type="ECO:0000256" key="1">
    <source>
        <dbReference type="ARBA" id="ARBA00012418"/>
    </source>
</evidence>
<dbReference type="InterPro" id="IPR007120">
    <property type="entry name" value="DNA-dir_RNAP_su2_dom"/>
</dbReference>
<feature type="domain" description="DNA-directed RNA polymerase subunit 2 hybrid-binding" evidence="6">
    <location>
        <begin position="1"/>
        <end position="416"/>
    </location>
</feature>
<gene>
    <name evidence="7" type="ORF">E5P55_00825</name>
</gene>
<dbReference type="InterPro" id="IPR015712">
    <property type="entry name" value="DNA-dir_RNA_pol_su2"/>
</dbReference>
<dbReference type="InterPro" id="IPR037033">
    <property type="entry name" value="DNA-dir_RNAP_su2_hyb_sf"/>
</dbReference>
<evidence type="ECO:0000259" key="6">
    <source>
        <dbReference type="Pfam" id="PF00562"/>
    </source>
</evidence>
<keyword evidence="3" id="KW-0808">Transferase</keyword>
<dbReference type="GO" id="GO:0003677">
    <property type="term" value="F:DNA binding"/>
    <property type="evidence" value="ECO:0007669"/>
    <property type="project" value="InterPro"/>
</dbReference>
<keyword evidence="2" id="KW-0240">DNA-directed RNA polymerase</keyword>
<evidence type="ECO:0000256" key="5">
    <source>
        <dbReference type="ARBA" id="ARBA00023163"/>
    </source>
</evidence>
<dbReference type="InterPro" id="IPR014724">
    <property type="entry name" value="RNA_pol_RPB2_OB-fold"/>
</dbReference>
<evidence type="ECO:0000256" key="2">
    <source>
        <dbReference type="ARBA" id="ARBA00022478"/>
    </source>
</evidence>
<proteinExistence type="predicted"/>
<evidence type="ECO:0000256" key="3">
    <source>
        <dbReference type="ARBA" id="ARBA00022679"/>
    </source>
</evidence>
<dbReference type="SUPFAM" id="SSF64484">
    <property type="entry name" value="beta and beta-prime subunits of DNA dependent RNA-polymerase"/>
    <property type="match status" value="1"/>
</dbReference>
<dbReference type="Pfam" id="PF00562">
    <property type="entry name" value="RNA_pol_Rpb2_6"/>
    <property type="match status" value="1"/>
</dbReference>
<dbReference type="PROSITE" id="PS01166">
    <property type="entry name" value="RNA_POL_BETA"/>
    <property type="match status" value="1"/>
</dbReference>
<keyword evidence="8" id="KW-1185">Reference proteome</keyword>
<dbReference type="GO" id="GO:0006351">
    <property type="term" value="P:DNA-templated transcription"/>
    <property type="evidence" value="ECO:0007669"/>
    <property type="project" value="InterPro"/>
</dbReference>
<dbReference type="EC" id="2.7.7.6" evidence="1"/>
<accession>A0A7T0BRL0</accession>
<dbReference type="EMBL" id="CP039370">
    <property type="protein sequence ID" value="QPJ58504.1"/>
    <property type="molecule type" value="Genomic_DNA"/>
</dbReference>